<dbReference type="AlphaFoldDB" id="A0A367GRB6"/>
<evidence type="ECO:0000313" key="2">
    <source>
        <dbReference type="Proteomes" id="UP000253209"/>
    </source>
</evidence>
<evidence type="ECO:0000313" key="1">
    <source>
        <dbReference type="EMBL" id="RCH55608.1"/>
    </source>
</evidence>
<name>A0A367GRB6_9SPHI</name>
<dbReference type="Proteomes" id="UP000253209">
    <property type="component" value="Unassembled WGS sequence"/>
</dbReference>
<proteinExistence type="predicted"/>
<accession>A0A367GRB6</accession>
<gene>
    <name evidence="1" type="ORF">DJ568_06865</name>
</gene>
<dbReference type="EMBL" id="QGDC01000003">
    <property type="protein sequence ID" value="RCH55608.1"/>
    <property type="molecule type" value="Genomic_DNA"/>
</dbReference>
<sequence length="114" mass="12805">MNGAVMINMHITSSIRVARHIIKNKRTLEIGVKTRYSIDDNCFRVANNMGVIPITKGTIQINVMENRSLKLKFSVLEGMLNTTRISVPYNAPVIIPINFINKRLYAGGKSINCE</sequence>
<reference evidence="1 2" key="1">
    <citation type="submission" date="2018-05" db="EMBL/GenBank/DDBJ databases">
        <title>Mucilaginibacter hurinus sp. nov., isolated from briquette warehouse soil.</title>
        <authorList>
            <person name="Choi L."/>
        </authorList>
    </citation>
    <scope>NUCLEOTIDE SEQUENCE [LARGE SCALE GENOMIC DNA]</scope>
    <source>
        <strain evidence="1 2">ZR32</strain>
    </source>
</reference>
<protein>
    <submittedName>
        <fullName evidence="1">Uncharacterized protein</fullName>
    </submittedName>
</protein>
<keyword evidence="2" id="KW-1185">Reference proteome</keyword>
<comment type="caution">
    <text evidence="1">The sequence shown here is derived from an EMBL/GenBank/DDBJ whole genome shotgun (WGS) entry which is preliminary data.</text>
</comment>
<organism evidence="1 2">
    <name type="scientific">Mucilaginibacter hurinus</name>
    <dbReference type="NCBI Taxonomy" id="2201324"/>
    <lineage>
        <taxon>Bacteria</taxon>
        <taxon>Pseudomonadati</taxon>
        <taxon>Bacteroidota</taxon>
        <taxon>Sphingobacteriia</taxon>
        <taxon>Sphingobacteriales</taxon>
        <taxon>Sphingobacteriaceae</taxon>
        <taxon>Mucilaginibacter</taxon>
    </lineage>
</organism>